<name>A0A6N9TRF5_DISTH</name>
<dbReference type="EMBL" id="JAAGRR010000077">
    <property type="protein sequence ID" value="NDY42693.1"/>
    <property type="molecule type" value="Genomic_DNA"/>
</dbReference>
<protein>
    <recommendedName>
        <fullName evidence="4">Outer membrane beta-barrel protein</fullName>
    </recommendedName>
</protein>
<dbReference type="SUPFAM" id="SSF69917">
    <property type="entry name" value="OMPT-like"/>
    <property type="match status" value="1"/>
</dbReference>
<evidence type="ECO:0008006" key="4">
    <source>
        <dbReference type="Google" id="ProtNLM"/>
    </source>
</evidence>
<evidence type="ECO:0000256" key="1">
    <source>
        <dbReference type="SAM" id="SignalP"/>
    </source>
</evidence>
<feature type="signal peptide" evidence="1">
    <location>
        <begin position="1"/>
        <end position="24"/>
    </location>
</feature>
<dbReference type="RefSeq" id="WP_163298828.1">
    <property type="nucleotide sequence ID" value="NZ_JAAGRR010000077.1"/>
</dbReference>
<comment type="caution">
    <text evidence="2">The sequence shown here is derived from an EMBL/GenBank/DDBJ whole genome shotgun (WGS) entry which is preliminary data.</text>
</comment>
<dbReference type="Proteomes" id="UP000469346">
    <property type="component" value="Unassembled WGS sequence"/>
</dbReference>
<accession>A0A6N9TRF5</accession>
<sequence length="265" mass="29349">MRAPLALACALALGAAGGGPAAAAADRHEWRSEAAVAHIRYAEPGVMKERGMFYGLSGGYTYRRALFLRTEARALYGRVDYRNSGSIDDIDDYLIEARQLVGIDLEPGGGAHLTTFAGIGYRYLQDDAGGRLSSTGALGYERESHYLYSPVGLELTLPLDDTWSLRAEAEYDFFWRGRQESHLSDADPGYGDIDNRQDHGYGVRGALTLAARLRRVRLALTPYAAYWRVRRSDLELLTYYGTVVGFGYEPENESTEIGVRLGIRF</sequence>
<organism evidence="2 3">
    <name type="scientific">Dissulfurirhabdus thermomarina</name>
    <dbReference type="NCBI Taxonomy" id="1765737"/>
    <lineage>
        <taxon>Bacteria</taxon>
        <taxon>Deltaproteobacteria</taxon>
        <taxon>Dissulfurirhabdaceae</taxon>
        <taxon>Dissulfurirhabdus</taxon>
    </lineage>
</organism>
<dbReference type="GO" id="GO:0004190">
    <property type="term" value="F:aspartic-type endopeptidase activity"/>
    <property type="evidence" value="ECO:0007669"/>
    <property type="project" value="InterPro"/>
</dbReference>
<keyword evidence="1" id="KW-0732">Signal</keyword>
<proteinExistence type="predicted"/>
<dbReference type="InterPro" id="IPR020080">
    <property type="entry name" value="OM_adhesin/peptidase_omptin"/>
</dbReference>
<keyword evidence="3" id="KW-1185">Reference proteome</keyword>
<feature type="chain" id="PRO_5026875397" description="Outer membrane beta-barrel protein" evidence="1">
    <location>
        <begin position="25"/>
        <end position="265"/>
    </location>
</feature>
<reference evidence="2 3" key="1">
    <citation type="submission" date="2020-02" db="EMBL/GenBank/DDBJ databases">
        <title>Comparative genomics of sulfur disproportionating microorganisms.</title>
        <authorList>
            <person name="Ward L.M."/>
            <person name="Bertran E."/>
            <person name="Johnston D.T."/>
        </authorList>
    </citation>
    <scope>NUCLEOTIDE SEQUENCE [LARGE SCALE GENOMIC DNA]</scope>
    <source>
        <strain evidence="2 3">DSM 100025</strain>
    </source>
</reference>
<evidence type="ECO:0000313" key="2">
    <source>
        <dbReference type="EMBL" id="NDY42693.1"/>
    </source>
</evidence>
<evidence type="ECO:0000313" key="3">
    <source>
        <dbReference type="Proteomes" id="UP000469346"/>
    </source>
</evidence>
<gene>
    <name evidence="2" type="ORF">G3N55_07550</name>
</gene>
<dbReference type="AlphaFoldDB" id="A0A6N9TRF5"/>
<dbReference type="Gene3D" id="2.40.128.100">
    <property type="entry name" value="OPCA outer membrane adhesin/invasin"/>
    <property type="match status" value="1"/>
</dbReference>